<organism evidence="2 3">
    <name type="scientific">Mycena pura</name>
    <dbReference type="NCBI Taxonomy" id="153505"/>
    <lineage>
        <taxon>Eukaryota</taxon>
        <taxon>Fungi</taxon>
        <taxon>Dikarya</taxon>
        <taxon>Basidiomycota</taxon>
        <taxon>Agaricomycotina</taxon>
        <taxon>Agaricomycetes</taxon>
        <taxon>Agaricomycetidae</taxon>
        <taxon>Agaricales</taxon>
        <taxon>Marasmiineae</taxon>
        <taxon>Mycenaceae</taxon>
        <taxon>Mycena</taxon>
    </lineage>
</organism>
<dbReference type="EMBL" id="JARJCW010000058">
    <property type="protein sequence ID" value="KAJ7201543.1"/>
    <property type="molecule type" value="Genomic_DNA"/>
</dbReference>
<evidence type="ECO:0000256" key="1">
    <source>
        <dbReference type="SAM" id="MobiDB-lite"/>
    </source>
</evidence>
<feature type="region of interest" description="Disordered" evidence="1">
    <location>
        <begin position="315"/>
        <end position="385"/>
    </location>
</feature>
<name>A0AAD6YBY9_9AGAR</name>
<protein>
    <submittedName>
        <fullName evidence="2">Uncharacterized protein</fullName>
    </submittedName>
</protein>
<feature type="compositionally biased region" description="Low complexity" evidence="1">
    <location>
        <begin position="368"/>
        <end position="385"/>
    </location>
</feature>
<dbReference type="Proteomes" id="UP001219525">
    <property type="component" value="Unassembled WGS sequence"/>
</dbReference>
<keyword evidence="3" id="KW-1185">Reference proteome</keyword>
<comment type="caution">
    <text evidence="2">The sequence shown here is derived from an EMBL/GenBank/DDBJ whole genome shotgun (WGS) entry which is preliminary data.</text>
</comment>
<evidence type="ECO:0000313" key="3">
    <source>
        <dbReference type="Proteomes" id="UP001219525"/>
    </source>
</evidence>
<accession>A0AAD6YBY9</accession>
<proteinExistence type="predicted"/>
<dbReference type="AlphaFoldDB" id="A0AAD6YBY9"/>
<evidence type="ECO:0000313" key="2">
    <source>
        <dbReference type="EMBL" id="KAJ7201543.1"/>
    </source>
</evidence>
<reference evidence="2" key="1">
    <citation type="submission" date="2023-03" db="EMBL/GenBank/DDBJ databases">
        <title>Massive genome expansion in bonnet fungi (Mycena s.s.) driven by repeated elements and novel gene families across ecological guilds.</title>
        <authorList>
            <consortium name="Lawrence Berkeley National Laboratory"/>
            <person name="Harder C.B."/>
            <person name="Miyauchi S."/>
            <person name="Viragh M."/>
            <person name="Kuo A."/>
            <person name="Thoen E."/>
            <person name="Andreopoulos B."/>
            <person name="Lu D."/>
            <person name="Skrede I."/>
            <person name="Drula E."/>
            <person name="Henrissat B."/>
            <person name="Morin E."/>
            <person name="Kohler A."/>
            <person name="Barry K."/>
            <person name="LaButti K."/>
            <person name="Morin E."/>
            <person name="Salamov A."/>
            <person name="Lipzen A."/>
            <person name="Mereny Z."/>
            <person name="Hegedus B."/>
            <person name="Baldrian P."/>
            <person name="Stursova M."/>
            <person name="Weitz H."/>
            <person name="Taylor A."/>
            <person name="Grigoriev I.V."/>
            <person name="Nagy L.G."/>
            <person name="Martin F."/>
            <person name="Kauserud H."/>
        </authorList>
    </citation>
    <scope>NUCLEOTIDE SEQUENCE</scope>
    <source>
        <strain evidence="2">9144</strain>
    </source>
</reference>
<sequence length="677" mass="76652">MARISPRKPHPHSVDLLRNSDSSIPLGPFDGTVAAHAQIGAQHYFITTNTNYVPAVPSLEIPHKVYLRTDMRYGTDDPTLWPQQYTAFYCHLPLISKKGARRELDIMWWTPSESDFEIGSAVTRGLGRLKQSQFSKFLPLVNELVPQCKALRQKSPALAIPLFGQLIQQLVMWIEQLQSLPTTYPKMLFAITSLQRTFLELDALYIYMTVYKERMDNYMADTNAEVGQFVGAFTTVPTVVQQFWGAGVPIWFVRPYEVFDKENILAVVHLQEPRLGLYDPDEHAQGAPPALYTGNSTQDKIAAIHHAARKTPWYTDPFETGFTRPRSPPPTAASASTSRPVPPPSVPVSSSFRAVGQQNQRQKPRYNPYPVKAPAKAPATAPCPTAKTDRDKFAALAVVEMPPSIPSMADALAKVDRSVIPYTSNGADRRYVLPEPALLVNTTPDRRRKFLHHWSLLRDGFLYLLTQHHPRLLSAPEWRDVLEGLLTERGRAGSRTQRRSLKLEDLIRPALEASNVASIEGLPVPLDHLPHFTVEKTREIVWLVAETSFRFEFCALDRRASGKDRLDEVRTCFAGHMLVGPPLHLSKQGWAAPALEERHRYVGRAAFLMLDWTTKSARPDIINHVKNLHFHWSLSDMQLLETAVCRHYTQAFWEYFGRAAVLPMRLEHELDKEEGEI</sequence>
<gene>
    <name evidence="2" type="ORF">GGX14DRAFT_399886</name>
</gene>